<name>A0ABQ3VGM3_9CHLR</name>
<keyword evidence="2" id="KW-1185">Reference proteome</keyword>
<proteinExistence type="predicted"/>
<organism evidence="1 2">
    <name type="scientific">Dictyobacter formicarum</name>
    <dbReference type="NCBI Taxonomy" id="2778368"/>
    <lineage>
        <taxon>Bacteria</taxon>
        <taxon>Bacillati</taxon>
        <taxon>Chloroflexota</taxon>
        <taxon>Ktedonobacteria</taxon>
        <taxon>Ktedonobacterales</taxon>
        <taxon>Dictyobacteraceae</taxon>
        <taxon>Dictyobacter</taxon>
    </lineage>
</organism>
<comment type="caution">
    <text evidence="1">The sequence shown here is derived from an EMBL/GenBank/DDBJ whole genome shotgun (WGS) entry which is preliminary data.</text>
</comment>
<accession>A0ABQ3VGM3</accession>
<evidence type="ECO:0000313" key="2">
    <source>
        <dbReference type="Proteomes" id="UP000635565"/>
    </source>
</evidence>
<evidence type="ECO:0000313" key="1">
    <source>
        <dbReference type="EMBL" id="GHO84513.1"/>
    </source>
</evidence>
<dbReference type="Proteomes" id="UP000635565">
    <property type="component" value="Unassembled WGS sequence"/>
</dbReference>
<protein>
    <recommendedName>
        <fullName evidence="3">DUF5655 domain-containing protein</fullName>
    </recommendedName>
</protein>
<gene>
    <name evidence="1" type="ORF">KSZ_25190</name>
</gene>
<sequence length="144" mass="16869">MSTSHEYQDLSSEIHDDVLDEQEREAQRLSVRENAKHVLRESGLAEMLQSINRNLLKGRGHFEEYDSLVLFRWGTHSTRRHMWIEVRGSSILFRLHPHRKCAPAAPVCDGEYHTLTSAMWSDREFLKAELKKYYDRPVAETSVD</sequence>
<dbReference type="EMBL" id="BNJJ01000006">
    <property type="protein sequence ID" value="GHO84513.1"/>
    <property type="molecule type" value="Genomic_DNA"/>
</dbReference>
<evidence type="ECO:0008006" key="3">
    <source>
        <dbReference type="Google" id="ProtNLM"/>
    </source>
</evidence>
<dbReference type="RefSeq" id="WP_201362127.1">
    <property type="nucleotide sequence ID" value="NZ_BNJJ01000006.1"/>
</dbReference>
<reference evidence="1 2" key="1">
    <citation type="journal article" date="2021" name="Int. J. Syst. Evol. Microbiol.">
        <title>Reticulibacter mediterranei gen. nov., sp. nov., within the new family Reticulibacteraceae fam. nov., and Ktedonospora formicarum gen. nov., sp. nov., Ktedonobacter robiniae sp. nov., Dictyobacter formicarum sp. nov. and Dictyobacter arantiisoli sp. nov., belonging to the class Ktedonobacteria.</title>
        <authorList>
            <person name="Yabe S."/>
            <person name="Zheng Y."/>
            <person name="Wang C.M."/>
            <person name="Sakai Y."/>
            <person name="Abe K."/>
            <person name="Yokota A."/>
            <person name="Donadio S."/>
            <person name="Cavaletti L."/>
            <person name="Monciardini P."/>
        </authorList>
    </citation>
    <scope>NUCLEOTIDE SEQUENCE [LARGE SCALE GENOMIC DNA]</scope>
    <source>
        <strain evidence="1 2">SOSP1-9</strain>
    </source>
</reference>